<reference evidence="3" key="1">
    <citation type="submission" date="2017-09" db="EMBL/GenBank/DDBJ databases">
        <title>Depth-based differentiation of microbial function through sediment-hosted aquifers and enrichment of novel symbionts in the deep terrestrial subsurface.</title>
        <authorList>
            <person name="Probst A.J."/>
            <person name="Ladd B."/>
            <person name="Jarett J.K."/>
            <person name="Geller-Mcgrath D.E."/>
            <person name="Sieber C.M.K."/>
            <person name="Emerson J.B."/>
            <person name="Anantharaman K."/>
            <person name="Thomas B.C."/>
            <person name="Malmstrom R."/>
            <person name="Stieglmeier M."/>
            <person name="Klingl A."/>
            <person name="Woyke T."/>
            <person name="Ryan C.M."/>
            <person name="Banfield J.F."/>
        </authorList>
    </citation>
    <scope>NUCLEOTIDE SEQUENCE [LARGE SCALE GENOMIC DNA]</scope>
</reference>
<dbReference type="Proteomes" id="UP000230973">
    <property type="component" value="Unassembled WGS sequence"/>
</dbReference>
<dbReference type="AlphaFoldDB" id="A0A2M7QBK5"/>
<accession>A0A2M7QBK5</accession>
<sequence>MIQVSEPKQNCSARHWRTNRLIAFVFVVVTAAIAVFSLLIVFSRATVVVLSKQRDIESELIVDIASSPTGDEVPGSVYKISRSATESFPVSSSVTVETRAEGRVRIVSELSRAQTLVASTRLVTPDGVQFRLKDTVVVPAFGSVEGVAVSDESGPSGDVGETTFTIPGLNEGTRQFFSVETVGSLMGGRKETYMVTAAELSKAEDEMVGRLSSELTSALRGQARDDGSRPDGELFSFDVTKRLADTEIGEETESFNLSVTVEGKGVFFDRSAFDGSVNRMLTARLLFGRELATVNVDTSRTEIEKIDLIGRRANVRVTVQGASILSAEAAGLDPEKLVGVTSTAAVQYLEGLDGVSSASVSLCPFWLRRLPNVAEHIMIEVR</sequence>
<evidence type="ECO:0008006" key="4">
    <source>
        <dbReference type="Google" id="ProtNLM"/>
    </source>
</evidence>
<evidence type="ECO:0000256" key="1">
    <source>
        <dbReference type="SAM" id="Phobius"/>
    </source>
</evidence>
<keyword evidence="1" id="KW-1133">Transmembrane helix</keyword>
<protein>
    <recommendedName>
        <fullName evidence="4">Baseplate protein J-like domain-containing protein</fullName>
    </recommendedName>
</protein>
<name>A0A2M7QBK5_9BACT</name>
<keyword evidence="1" id="KW-0812">Transmembrane</keyword>
<organism evidence="2 3">
    <name type="scientific">Candidatus Uhrbacteria bacterium CG_4_10_14_0_8_um_filter_58_22</name>
    <dbReference type="NCBI Taxonomy" id="1975029"/>
    <lineage>
        <taxon>Bacteria</taxon>
        <taxon>Candidatus Uhriibacteriota</taxon>
    </lineage>
</organism>
<keyword evidence="1" id="KW-0472">Membrane</keyword>
<feature type="transmembrane region" description="Helical" evidence="1">
    <location>
        <begin position="21"/>
        <end position="42"/>
    </location>
</feature>
<comment type="caution">
    <text evidence="2">The sequence shown here is derived from an EMBL/GenBank/DDBJ whole genome shotgun (WGS) entry which is preliminary data.</text>
</comment>
<evidence type="ECO:0000313" key="2">
    <source>
        <dbReference type="EMBL" id="PIY63145.1"/>
    </source>
</evidence>
<proteinExistence type="predicted"/>
<evidence type="ECO:0000313" key="3">
    <source>
        <dbReference type="Proteomes" id="UP000230973"/>
    </source>
</evidence>
<gene>
    <name evidence="2" type="ORF">COY93_01290</name>
</gene>
<dbReference type="EMBL" id="PFLC01000015">
    <property type="protein sequence ID" value="PIY63145.1"/>
    <property type="molecule type" value="Genomic_DNA"/>
</dbReference>